<evidence type="ECO:0000256" key="1">
    <source>
        <dbReference type="SAM" id="SignalP"/>
    </source>
</evidence>
<feature type="signal peptide" evidence="1">
    <location>
        <begin position="1"/>
        <end position="22"/>
    </location>
</feature>
<evidence type="ECO:0008006" key="4">
    <source>
        <dbReference type="Google" id="ProtNLM"/>
    </source>
</evidence>
<dbReference type="Proteomes" id="UP000606600">
    <property type="component" value="Unassembled WGS sequence"/>
</dbReference>
<proteinExistence type="predicted"/>
<dbReference type="EMBL" id="JACWMY010000011">
    <property type="protein sequence ID" value="MBD1366250.1"/>
    <property type="molecule type" value="Genomic_DNA"/>
</dbReference>
<keyword evidence="1" id="KW-0732">Signal</keyword>
<protein>
    <recommendedName>
        <fullName evidence="4">Carboxypeptidase-like protein</fullName>
    </recommendedName>
</protein>
<accession>A0ABR7WVD6</accession>
<reference evidence="2 3" key="1">
    <citation type="submission" date="2020-09" db="EMBL/GenBank/DDBJ databases">
        <title>Novel species of Mucilaginibacter isolated from a glacier on the Tibetan Plateau.</title>
        <authorList>
            <person name="Liu Q."/>
            <person name="Xin Y.-H."/>
        </authorList>
    </citation>
    <scope>NUCLEOTIDE SEQUENCE [LARGE SCALE GENOMIC DNA]</scope>
    <source>
        <strain evidence="2 3">ZT4R22</strain>
    </source>
</reference>
<evidence type="ECO:0000313" key="2">
    <source>
        <dbReference type="EMBL" id="MBD1366250.1"/>
    </source>
</evidence>
<name>A0ABR7WVD6_9SPHI</name>
<keyword evidence="3" id="KW-1185">Reference proteome</keyword>
<sequence>MYTRLRYLLLFSFCLSGPMVFAQGTFNGRVFEYKTRIGLGNIWIENLSNKQNTLSDKTGKFALPAKNGDLVLFKGFSYQNDTVLVTSLNGAEIFLAPQNIELSQVNISTTELDKQLRKYDRQFRNQAVVYHRDSKGNYDGGVSIRLHYWKKGEHDKQKLEKKLRDFDTMDQIHELFIPQTVGKYVPLIGDEMDNFISLYTPSVKVFTSKDFNLVAYLSDSYKKYQALPEEQRKPRPIVN</sequence>
<feature type="chain" id="PRO_5045361141" description="Carboxypeptidase-like protein" evidence="1">
    <location>
        <begin position="23"/>
        <end position="239"/>
    </location>
</feature>
<gene>
    <name evidence="2" type="ORF">IDJ77_20730</name>
</gene>
<organism evidence="2 3">
    <name type="scientific">Mucilaginibacter pankratovii</name>
    <dbReference type="NCBI Taxonomy" id="2772110"/>
    <lineage>
        <taxon>Bacteria</taxon>
        <taxon>Pseudomonadati</taxon>
        <taxon>Bacteroidota</taxon>
        <taxon>Sphingobacteriia</taxon>
        <taxon>Sphingobacteriales</taxon>
        <taxon>Sphingobacteriaceae</taxon>
        <taxon>Mucilaginibacter</taxon>
    </lineage>
</organism>
<dbReference type="RefSeq" id="WP_191190892.1">
    <property type="nucleotide sequence ID" value="NZ_JACWMY010000011.1"/>
</dbReference>
<evidence type="ECO:0000313" key="3">
    <source>
        <dbReference type="Proteomes" id="UP000606600"/>
    </source>
</evidence>
<comment type="caution">
    <text evidence="2">The sequence shown here is derived from an EMBL/GenBank/DDBJ whole genome shotgun (WGS) entry which is preliminary data.</text>
</comment>